<feature type="transmembrane region" description="Helical" evidence="2">
    <location>
        <begin position="25"/>
        <end position="46"/>
    </location>
</feature>
<dbReference type="CDD" id="cd11614">
    <property type="entry name" value="SAF_CpaB_FlgA_like"/>
    <property type="match status" value="1"/>
</dbReference>
<dbReference type="InterPro" id="IPR013974">
    <property type="entry name" value="SAF"/>
</dbReference>
<keyword evidence="2" id="KW-1133">Transmembrane helix</keyword>
<gene>
    <name evidence="4" type="ORF">FE697_018935</name>
</gene>
<dbReference type="Pfam" id="PF08666">
    <property type="entry name" value="SAF"/>
    <property type="match status" value="1"/>
</dbReference>
<accession>A0A5Q6RPM2</accession>
<evidence type="ECO:0000256" key="2">
    <source>
        <dbReference type="SAM" id="Phobius"/>
    </source>
</evidence>
<dbReference type="Proteomes" id="UP000307768">
    <property type="component" value="Unassembled WGS sequence"/>
</dbReference>
<organism evidence="4 5">
    <name type="scientific">Mumia zhuanghuii</name>
    <dbReference type="NCBI Taxonomy" id="2585211"/>
    <lineage>
        <taxon>Bacteria</taxon>
        <taxon>Bacillati</taxon>
        <taxon>Actinomycetota</taxon>
        <taxon>Actinomycetes</taxon>
        <taxon>Propionibacteriales</taxon>
        <taxon>Nocardioidaceae</taxon>
        <taxon>Mumia</taxon>
    </lineage>
</organism>
<sequence length="221" mass="22396">MSKLPTTAEPRTATRLPSTRERRPALAALAVILIVGGALLSGWIAMSSGDRADFLQVEGEIAQGQRLSESDLTTVSLPEGFDGGVPAEQRDAVLGQYATARLLPGTVLLPTMVAKSTGVGEGQAQFPIQTPATRSLSELDGGAPVALYFAGGDGGPEQGVAATVVQVGEVDDSALASSQEITVLVSVDAGCGPRLANALADDSVYLATVGEGADLDTTCSG</sequence>
<name>A0A5Q6RPM2_9ACTN</name>
<keyword evidence="2" id="KW-0812">Transmembrane</keyword>
<comment type="caution">
    <text evidence="4">The sequence shown here is derived from an EMBL/GenBank/DDBJ whole genome shotgun (WGS) entry which is preliminary data.</text>
</comment>
<dbReference type="AlphaFoldDB" id="A0A5Q6RPM2"/>
<dbReference type="EMBL" id="VDFQ02000006">
    <property type="protein sequence ID" value="KAA1419969.1"/>
    <property type="molecule type" value="Genomic_DNA"/>
</dbReference>
<evidence type="ECO:0000256" key="1">
    <source>
        <dbReference type="SAM" id="MobiDB-lite"/>
    </source>
</evidence>
<proteinExistence type="predicted"/>
<protein>
    <recommendedName>
        <fullName evidence="3">SAF domain-containing protein</fullName>
    </recommendedName>
</protein>
<evidence type="ECO:0000313" key="5">
    <source>
        <dbReference type="Proteomes" id="UP000307768"/>
    </source>
</evidence>
<evidence type="ECO:0000313" key="4">
    <source>
        <dbReference type="EMBL" id="KAA1419969.1"/>
    </source>
</evidence>
<reference evidence="4 5" key="1">
    <citation type="submission" date="2019-09" db="EMBL/GenBank/DDBJ databases">
        <title>Mumia zhuanghuii sp. nov. isolated from the intestinal contents of plateau pika (Ochotona curzoniae) in the Qinghai-Tibet plateau of China.</title>
        <authorList>
            <person name="Tian Z."/>
        </authorList>
    </citation>
    <scope>NUCLEOTIDE SEQUENCE [LARGE SCALE GENOMIC DNA]</scope>
    <source>
        <strain evidence="5">350</strain>
    </source>
</reference>
<dbReference type="OrthoDB" id="3743811at2"/>
<dbReference type="RefSeq" id="WP_149771193.1">
    <property type="nucleotide sequence ID" value="NZ_VDFQ02000006.1"/>
</dbReference>
<feature type="region of interest" description="Disordered" evidence="1">
    <location>
        <begin position="1"/>
        <end position="20"/>
    </location>
</feature>
<feature type="domain" description="SAF" evidence="3">
    <location>
        <begin position="61"/>
        <end position="113"/>
    </location>
</feature>
<keyword evidence="2" id="KW-0472">Membrane</keyword>
<evidence type="ECO:0000259" key="3">
    <source>
        <dbReference type="Pfam" id="PF08666"/>
    </source>
</evidence>